<comment type="caution">
    <text evidence="2">The sequence shown here is derived from an EMBL/GenBank/DDBJ whole genome shotgun (WGS) entry which is preliminary data.</text>
</comment>
<dbReference type="EMBL" id="JYNX01000026">
    <property type="protein sequence ID" value="KMO82987.1"/>
    <property type="molecule type" value="Genomic_DNA"/>
</dbReference>
<gene>
    <name evidence="2" type="ORF">MCHUDSM44219_01512</name>
</gene>
<dbReference type="RefSeq" id="WP_109777625.1">
    <property type="nucleotide sequence ID" value="NZ_JYNX01000026.1"/>
</dbReference>
<keyword evidence="1" id="KW-1133">Transmembrane helix</keyword>
<proteinExistence type="predicted"/>
<keyword evidence="3" id="KW-1185">Reference proteome</keyword>
<dbReference type="InterPro" id="IPR054188">
    <property type="entry name" value="DUF6893"/>
</dbReference>
<evidence type="ECO:0000313" key="2">
    <source>
        <dbReference type="EMBL" id="KMO82987.1"/>
    </source>
</evidence>
<reference evidence="2 3" key="1">
    <citation type="journal article" date="2015" name="Genome Biol. Evol.">
        <title>Characterization of Three Mycobacterium spp. with Potential Use in Bioremediation by Genome Sequencing and Comparative Genomics.</title>
        <authorList>
            <person name="Das S."/>
            <person name="Pettersson B.M."/>
            <person name="Behra P.R."/>
            <person name="Ramesh M."/>
            <person name="Dasgupta S."/>
            <person name="Bhattacharya A."/>
            <person name="Kirsebom L.A."/>
        </authorList>
    </citation>
    <scope>NUCLEOTIDE SEQUENCE [LARGE SCALE GENOMIC DNA]</scope>
    <source>
        <strain evidence="2 3">DSM 44219</strain>
    </source>
</reference>
<name>A0A0J6WMP6_MYCCU</name>
<evidence type="ECO:0000256" key="1">
    <source>
        <dbReference type="SAM" id="Phobius"/>
    </source>
</evidence>
<dbReference type="PATRIC" id="fig|1800.3.peg.1521"/>
<evidence type="ECO:0000313" key="3">
    <source>
        <dbReference type="Proteomes" id="UP000036176"/>
    </source>
</evidence>
<dbReference type="Proteomes" id="UP000036176">
    <property type="component" value="Unassembled WGS sequence"/>
</dbReference>
<dbReference type="AlphaFoldDB" id="A0A0J6WMP6"/>
<keyword evidence="1" id="KW-0812">Transmembrane</keyword>
<feature type="transmembrane region" description="Helical" evidence="1">
    <location>
        <begin position="6"/>
        <end position="28"/>
    </location>
</feature>
<organism evidence="2 3">
    <name type="scientific">Mycolicibacterium chubuense</name>
    <name type="common">Mycobacterium chubuense</name>
    <dbReference type="NCBI Taxonomy" id="1800"/>
    <lineage>
        <taxon>Bacteria</taxon>
        <taxon>Bacillati</taxon>
        <taxon>Actinomycetota</taxon>
        <taxon>Actinomycetes</taxon>
        <taxon>Mycobacteriales</taxon>
        <taxon>Mycobacteriaceae</taxon>
        <taxon>Mycolicibacterium</taxon>
    </lineage>
</organism>
<sequence length="39" mass="4239">MEVVGWIAVGVVAAVILAGVVIGVRSVPDVQRYLKMRRM</sequence>
<accession>A0A0J6WMP6</accession>
<keyword evidence="1" id="KW-0472">Membrane</keyword>
<protein>
    <submittedName>
        <fullName evidence="2">Uncharacterized protein</fullName>
    </submittedName>
</protein>
<dbReference type="Pfam" id="PF21833">
    <property type="entry name" value="DUF6893"/>
    <property type="match status" value="1"/>
</dbReference>